<dbReference type="AlphaFoldDB" id="A0A699X117"/>
<organism evidence="2">
    <name type="scientific">Tanacetum cinerariifolium</name>
    <name type="common">Dalmatian daisy</name>
    <name type="synonym">Chrysanthemum cinerariifolium</name>
    <dbReference type="NCBI Taxonomy" id="118510"/>
    <lineage>
        <taxon>Eukaryota</taxon>
        <taxon>Viridiplantae</taxon>
        <taxon>Streptophyta</taxon>
        <taxon>Embryophyta</taxon>
        <taxon>Tracheophyta</taxon>
        <taxon>Spermatophyta</taxon>
        <taxon>Magnoliopsida</taxon>
        <taxon>eudicotyledons</taxon>
        <taxon>Gunneridae</taxon>
        <taxon>Pentapetalae</taxon>
        <taxon>asterids</taxon>
        <taxon>campanulids</taxon>
        <taxon>Asterales</taxon>
        <taxon>Asteraceae</taxon>
        <taxon>Asteroideae</taxon>
        <taxon>Anthemideae</taxon>
        <taxon>Anthemidinae</taxon>
        <taxon>Tanacetum</taxon>
    </lineage>
</organism>
<feature type="non-terminal residue" evidence="2">
    <location>
        <position position="108"/>
    </location>
</feature>
<protein>
    <submittedName>
        <fullName evidence="2">Uncharacterized protein</fullName>
    </submittedName>
</protein>
<comment type="caution">
    <text evidence="2">The sequence shown here is derived from an EMBL/GenBank/DDBJ whole genome shotgun (WGS) entry which is preliminary data.</text>
</comment>
<reference evidence="2" key="1">
    <citation type="journal article" date="2019" name="Sci. Rep.">
        <title>Draft genome of Tanacetum cinerariifolium, the natural source of mosquito coil.</title>
        <authorList>
            <person name="Yamashiro T."/>
            <person name="Shiraishi A."/>
            <person name="Satake H."/>
            <person name="Nakayama K."/>
        </authorList>
    </citation>
    <scope>NUCLEOTIDE SEQUENCE</scope>
</reference>
<evidence type="ECO:0000256" key="1">
    <source>
        <dbReference type="SAM" id="MobiDB-lite"/>
    </source>
</evidence>
<name>A0A699X117_TANCI</name>
<accession>A0A699X117</accession>
<evidence type="ECO:0000313" key="2">
    <source>
        <dbReference type="EMBL" id="GFD52200.1"/>
    </source>
</evidence>
<proteinExistence type="predicted"/>
<sequence>AAAQLQLRNGGEVLDKRLLPRPPGQRHRRERSVAIIGPEARRAIRPQRRREDVAVFKGVIDAAKERGQRIGGVVGLPKKLPGGRGVLDAGVGVGAGLAQHGAAFVLVV</sequence>
<feature type="non-terminal residue" evidence="2">
    <location>
        <position position="1"/>
    </location>
</feature>
<dbReference type="EMBL" id="BKCJ011779245">
    <property type="protein sequence ID" value="GFD52200.1"/>
    <property type="molecule type" value="Genomic_DNA"/>
</dbReference>
<feature type="region of interest" description="Disordered" evidence="1">
    <location>
        <begin position="1"/>
        <end position="30"/>
    </location>
</feature>
<gene>
    <name evidence="2" type="ORF">Tci_924169</name>
</gene>